<sequence length="220" mass="24157">MARPHGRAAATRAAIENAALDLALARGYEHVTVDLICEAAGVSQRTFFNHFPTKDDALLGRDMPRIDERAARRFVLSEGPLLLDAIALVDHPERKAVSPRLADRLKVISMSPPLLARQMERISAIDAELREIVALRLERRHPGADEAERADEAAMVAYLLAGFMRFIASMDMRGEFDVDDLEARARAALTRVLDDSAMCDAPAPPAAGREPADPPSRDVR</sequence>
<dbReference type="PROSITE" id="PS01081">
    <property type="entry name" value="HTH_TETR_1"/>
    <property type="match status" value="1"/>
</dbReference>
<accession>A0ABW2K9T1</accession>
<protein>
    <submittedName>
        <fullName evidence="7">TetR/AcrR family transcriptional regulator</fullName>
    </submittedName>
</protein>
<organism evidence="7 8">
    <name type="scientific">Marinactinospora rubrisoli</name>
    <dbReference type="NCBI Taxonomy" id="2715399"/>
    <lineage>
        <taxon>Bacteria</taxon>
        <taxon>Bacillati</taxon>
        <taxon>Actinomycetota</taxon>
        <taxon>Actinomycetes</taxon>
        <taxon>Streptosporangiales</taxon>
        <taxon>Nocardiopsidaceae</taxon>
        <taxon>Marinactinospora</taxon>
    </lineage>
</organism>
<name>A0ABW2K9T1_9ACTN</name>
<dbReference type="InterPro" id="IPR050109">
    <property type="entry name" value="HTH-type_TetR-like_transc_reg"/>
</dbReference>
<dbReference type="Pfam" id="PF00440">
    <property type="entry name" value="TetR_N"/>
    <property type="match status" value="1"/>
</dbReference>
<dbReference type="SUPFAM" id="SSF46689">
    <property type="entry name" value="Homeodomain-like"/>
    <property type="match status" value="1"/>
</dbReference>
<dbReference type="PROSITE" id="PS50977">
    <property type="entry name" value="HTH_TETR_2"/>
    <property type="match status" value="1"/>
</dbReference>
<keyword evidence="2 4" id="KW-0238">DNA-binding</keyword>
<keyword evidence="8" id="KW-1185">Reference proteome</keyword>
<dbReference type="InterPro" id="IPR001647">
    <property type="entry name" value="HTH_TetR"/>
</dbReference>
<evidence type="ECO:0000256" key="4">
    <source>
        <dbReference type="PROSITE-ProRule" id="PRU00335"/>
    </source>
</evidence>
<feature type="DNA-binding region" description="H-T-H motif" evidence="4">
    <location>
        <begin position="32"/>
        <end position="51"/>
    </location>
</feature>
<feature type="compositionally biased region" description="Basic and acidic residues" evidence="5">
    <location>
        <begin position="210"/>
        <end position="220"/>
    </location>
</feature>
<reference evidence="8" key="1">
    <citation type="journal article" date="2019" name="Int. J. Syst. Evol. Microbiol.">
        <title>The Global Catalogue of Microorganisms (GCM) 10K type strain sequencing project: providing services to taxonomists for standard genome sequencing and annotation.</title>
        <authorList>
            <consortium name="The Broad Institute Genomics Platform"/>
            <consortium name="The Broad Institute Genome Sequencing Center for Infectious Disease"/>
            <person name="Wu L."/>
            <person name="Ma J."/>
        </authorList>
    </citation>
    <scope>NUCLEOTIDE SEQUENCE [LARGE SCALE GENOMIC DNA]</scope>
    <source>
        <strain evidence="8">CGMCC 4.7382</strain>
    </source>
</reference>
<evidence type="ECO:0000256" key="2">
    <source>
        <dbReference type="ARBA" id="ARBA00023125"/>
    </source>
</evidence>
<keyword evidence="1" id="KW-0805">Transcription regulation</keyword>
<dbReference type="InterPro" id="IPR023772">
    <property type="entry name" value="DNA-bd_HTH_TetR-type_CS"/>
</dbReference>
<evidence type="ECO:0000259" key="6">
    <source>
        <dbReference type="PROSITE" id="PS50977"/>
    </source>
</evidence>
<dbReference type="PANTHER" id="PTHR30055">
    <property type="entry name" value="HTH-TYPE TRANSCRIPTIONAL REGULATOR RUTR"/>
    <property type="match status" value="1"/>
</dbReference>
<dbReference type="PANTHER" id="PTHR30055:SF234">
    <property type="entry name" value="HTH-TYPE TRANSCRIPTIONAL REGULATOR BETI"/>
    <property type="match status" value="1"/>
</dbReference>
<gene>
    <name evidence="7" type="ORF">ACFQRF_03140</name>
</gene>
<evidence type="ECO:0000256" key="3">
    <source>
        <dbReference type="ARBA" id="ARBA00023163"/>
    </source>
</evidence>
<keyword evidence="3" id="KW-0804">Transcription</keyword>
<feature type="domain" description="HTH tetR-type" evidence="6">
    <location>
        <begin position="9"/>
        <end position="69"/>
    </location>
</feature>
<evidence type="ECO:0000256" key="5">
    <source>
        <dbReference type="SAM" id="MobiDB-lite"/>
    </source>
</evidence>
<comment type="caution">
    <text evidence="7">The sequence shown here is derived from an EMBL/GenBank/DDBJ whole genome shotgun (WGS) entry which is preliminary data.</text>
</comment>
<evidence type="ECO:0000256" key="1">
    <source>
        <dbReference type="ARBA" id="ARBA00023015"/>
    </source>
</evidence>
<dbReference type="RefSeq" id="WP_379868608.1">
    <property type="nucleotide sequence ID" value="NZ_JBHTBH010000001.1"/>
</dbReference>
<evidence type="ECO:0000313" key="7">
    <source>
        <dbReference type="EMBL" id="MFC7326727.1"/>
    </source>
</evidence>
<evidence type="ECO:0000313" key="8">
    <source>
        <dbReference type="Proteomes" id="UP001596540"/>
    </source>
</evidence>
<dbReference type="EMBL" id="JBHTBH010000001">
    <property type="protein sequence ID" value="MFC7326727.1"/>
    <property type="molecule type" value="Genomic_DNA"/>
</dbReference>
<dbReference type="Proteomes" id="UP001596540">
    <property type="component" value="Unassembled WGS sequence"/>
</dbReference>
<dbReference type="InterPro" id="IPR009057">
    <property type="entry name" value="Homeodomain-like_sf"/>
</dbReference>
<proteinExistence type="predicted"/>
<dbReference type="PRINTS" id="PR00455">
    <property type="entry name" value="HTHTETR"/>
</dbReference>
<dbReference type="Gene3D" id="1.10.357.10">
    <property type="entry name" value="Tetracycline Repressor, domain 2"/>
    <property type="match status" value="1"/>
</dbReference>
<feature type="region of interest" description="Disordered" evidence="5">
    <location>
        <begin position="198"/>
        <end position="220"/>
    </location>
</feature>